<comment type="caution">
    <text evidence="2">The sequence shown here is derived from an EMBL/GenBank/DDBJ whole genome shotgun (WGS) entry which is preliminary data.</text>
</comment>
<reference evidence="2 3" key="1">
    <citation type="submission" date="2017-11" db="EMBL/GenBank/DDBJ databases">
        <title>Genomic Encyclopedia of Archaeal and Bacterial Type Strains, Phase II (KMG-II): From Individual Species to Whole Genera.</title>
        <authorList>
            <person name="Goeker M."/>
        </authorList>
    </citation>
    <scope>NUCLEOTIDE SEQUENCE [LARGE SCALE GENOMIC DNA]</scope>
    <source>
        <strain evidence="2 3">DSM 25478</strain>
    </source>
</reference>
<dbReference type="RefSeq" id="WP_100421956.1">
    <property type="nucleotide sequence ID" value="NZ_BOOX01000003.1"/>
</dbReference>
<dbReference type="Proteomes" id="UP000231693">
    <property type="component" value="Unassembled WGS sequence"/>
</dbReference>
<evidence type="ECO:0000313" key="3">
    <source>
        <dbReference type="Proteomes" id="UP000231693"/>
    </source>
</evidence>
<gene>
    <name evidence="2" type="ORF">CLV28_0827</name>
</gene>
<dbReference type="EMBL" id="PGFE01000001">
    <property type="protein sequence ID" value="PJJ77602.1"/>
    <property type="molecule type" value="Genomic_DNA"/>
</dbReference>
<evidence type="ECO:0000313" key="2">
    <source>
        <dbReference type="EMBL" id="PJJ77602.1"/>
    </source>
</evidence>
<feature type="transmembrane region" description="Helical" evidence="1">
    <location>
        <begin position="71"/>
        <end position="90"/>
    </location>
</feature>
<keyword evidence="3" id="KW-1185">Reference proteome</keyword>
<accession>A0A2M9D090</accession>
<dbReference type="Pfam" id="PF12277">
    <property type="entry name" value="DUF3618"/>
    <property type="match status" value="1"/>
</dbReference>
<keyword evidence="1" id="KW-0812">Transmembrane</keyword>
<dbReference type="InterPro" id="IPR022062">
    <property type="entry name" value="DUF3618"/>
</dbReference>
<keyword evidence="1" id="KW-0472">Membrane</keyword>
<proteinExistence type="predicted"/>
<dbReference type="AlphaFoldDB" id="A0A2M9D090"/>
<organism evidence="2 3">
    <name type="scientific">Sediminihabitans luteus</name>
    <dbReference type="NCBI Taxonomy" id="1138585"/>
    <lineage>
        <taxon>Bacteria</taxon>
        <taxon>Bacillati</taxon>
        <taxon>Actinomycetota</taxon>
        <taxon>Actinomycetes</taxon>
        <taxon>Micrococcales</taxon>
        <taxon>Cellulomonadaceae</taxon>
        <taxon>Sediminihabitans</taxon>
    </lineage>
</organism>
<name>A0A2M9D090_9CELL</name>
<keyword evidence="1" id="KW-1133">Transmembrane helix</keyword>
<sequence>MSAQQEAIEAEIRRTRAELARTVDELTARLDPRVQAKNVAGSAKAAVDDTRTFVTGGGLPADGSRARNVKVALGAALGVVVLAAVVVLRARR</sequence>
<protein>
    <submittedName>
        <fullName evidence="2">Uncharacterized protein DUF3618</fullName>
    </submittedName>
</protein>
<dbReference type="OrthoDB" id="5149587at2"/>
<evidence type="ECO:0000256" key="1">
    <source>
        <dbReference type="SAM" id="Phobius"/>
    </source>
</evidence>